<dbReference type="SUPFAM" id="SSF52402">
    <property type="entry name" value="Adenine nucleotide alpha hydrolases-like"/>
    <property type="match status" value="1"/>
</dbReference>
<dbReference type="Gene3D" id="3.40.50.12370">
    <property type="match status" value="1"/>
</dbReference>
<name>A0AB33JQG4_9ACTN</name>
<sequence length="127" mass="13507">MELVVVLAWSPPPVTGRGHWGVPLLSALDVGLDAAAERLRGTLDGAVPAELSRARLSSFVVRGDAGEVLVRMADRPEDLLVVGAGAEGLLRWGLRPSVASHCVRRSACRVLVVPRLAHRRGPDVPQP</sequence>
<gene>
    <name evidence="2" type="ORF">KCMC57_14260</name>
</gene>
<proteinExistence type="predicted"/>
<dbReference type="InterPro" id="IPR006016">
    <property type="entry name" value="UspA"/>
</dbReference>
<dbReference type="AlphaFoldDB" id="A0AB33JQG4"/>
<feature type="domain" description="UspA" evidence="1">
    <location>
        <begin position="23"/>
        <end position="114"/>
    </location>
</feature>
<accession>A0AB33JQG4</accession>
<protein>
    <recommendedName>
        <fullName evidence="1">UspA domain-containing protein</fullName>
    </recommendedName>
</protein>
<evidence type="ECO:0000259" key="1">
    <source>
        <dbReference type="Pfam" id="PF00582"/>
    </source>
</evidence>
<organism evidence="2">
    <name type="scientific">Kitasatospora sp. CMC57</name>
    <dbReference type="NCBI Taxonomy" id="3231513"/>
    <lineage>
        <taxon>Bacteria</taxon>
        <taxon>Bacillati</taxon>
        <taxon>Actinomycetota</taxon>
        <taxon>Actinomycetes</taxon>
        <taxon>Kitasatosporales</taxon>
        <taxon>Streptomycetaceae</taxon>
        <taxon>Kitasatospora</taxon>
    </lineage>
</organism>
<reference evidence="2" key="1">
    <citation type="submission" date="2024-07" db="EMBL/GenBank/DDBJ databases">
        <title>Complete genome sequences of cellulolytic bacteria, Kitasatospora sp. CMC57 and Streptomyces sp. CMC78, isolated from Japanese agricultural soil.</title>
        <authorList>
            <person name="Hashimoto T."/>
            <person name="Ito M."/>
            <person name="Iwamoto M."/>
            <person name="Fukahori D."/>
            <person name="Shoda T."/>
            <person name="Sakoda M."/>
            <person name="Morohoshi T."/>
            <person name="Mitsuboshi M."/>
            <person name="Nishizawa T."/>
        </authorList>
    </citation>
    <scope>NUCLEOTIDE SEQUENCE</scope>
    <source>
        <strain evidence="2">CMC57</strain>
    </source>
</reference>
<evidence type="ECO:0000313" key="2">
    <source>
        <dbReference type="EMBL" id="BFP45058.1"/>
    </source>
</evidence>
<dbReference type="EMBL" id="AP035881">
    <property type="protein sequence ID" value="BFP45058.1"/>
    <property type="molecule type" value="Genomic_DNA"/>
</dbReference>
<dbReference type="Pfam" id="PF00582">
    <property type="entry name" value="Usp"/>
    <property type="match status" value="1"/>
</dbReference>